<dbReference type="Pfam" id="PF02630">
    <property type="entry name" value="SCO1-SenC"/>
    <property type="match status" value="1"/>
</dbReference>
<name>A0A3B0YS00_9ZZZZ</name>
<dbReference type="SUPFAM" id="SSF52833">
    <property type="entry name" value="Thioredoxin-like"/>
    <property type="match status" value="1"/>
</dbReference>
<dbReference type="EMBL" id="UOFN01000073">
    <property type="protein sequence ID" value="VAW77089.1"/>
    <property type="molecule type" value="Genomic_DNA"/>
</dbReference>
<dbReference type="Gene3D" id="3.40.30.10">
    <property type="entry name" value="Glutaredoxin"/>
    <property type="match status" value="1"/>
</dbReference>
<dbReference type="InterPro" id="IPR036249">
    <property type="entry name" value="Thioredoxin-like_sf"/>
</dbReference>
<dbReference type="PANTHER" id="PTHR12151">
    <property type="entry name" value="ELECTRON TRANSPORT PROTIN SCO1/SENC FAMILY MEMBER"/>
    <property type="match status" value="1"/>
</dbReference>
<dbReference type="InterPro" id="IPR003782">
    <property type="entry name" value="SCO1/SenC"/>
</dbReference>
<protein>
    <submittedName>
        <fullName evidence="2">Cytochrome oxidase biogenesis protein Sco1/SenC/PrrC, thiol-disulfide reductase involved in Cu(I) insertion into CoxII Cu(A) center</fullName>
    </submittedName>
</protein>
<accession>A0A3B0YS00</accession>
<gene>
    <name evidence="2" type="ORF">MNBD_GAMMA15-1071</name>
</gene>
<comment type="similarity">
    <text evidence="1">Belongs to the SCO1/2 family.</text>
</comment>
<evidence type="ECO:0000313" key="2">
    <source>
        <dbReference type="EMBL" id="VAW77089.1"/>
    </source>
</evidence>
<reference evidence="2" key="1">
    <citation type="submission" date="2018-06" db="EMBL/GenBank/DDBJ databases">
        <authorList>
            <person name="Zhirakovskaya E."/>
        </authorList>
    </citation>
    <scope>NUCLEOTIDE SEQUENCE</scope>
</reference>
<evidence type="ECO:0000256" key="1">
    <source>
        <dbReference type="ARBA" id="ARBA00010996"/>
    </source>
</evidence>
<dbReference type="CDD" id="cd02968">
    <property type="entry name" value="SCO"/>
    <property type="match status" value="1"/>
</dbReference>
<sequence length="211" mass="23434">MLTINVTTRVARRIIPVLAALWLLASCSPAEPPPLAGGTLLPEARMLAPFTLVDHHNQPFTPDALLGQWSFAFFGYTHCPDVCPNALGMLKRMQILLEAAGETPLPQVLFISVDPERDTPEILSRYVTYFHPTFIGVTGEDKELMRLTRQLGILYGKSPGDSEDGYLVDHSGAIVLLNPQGDYQALFSMPHDAEKIAADFVKIRNWYEANR</sequence>
<dbReference type="FunFam" id="3.40.30.10:FF:000013">
    <property type="entry name" value="Blast:Protein SCO1 homolog, mitochondrial"/>
    <property type="match status" value="1"/>
</dbReference>
<proteinExistence type="inferred from homology"/>
<organism evidence="2">
    <name type="scientific">hydrothermal vent metagenome</name>
    <dbReference type="NCBI Taxonomy" id="652676"/>
    <lineage>
        <taxon>unclassified sequences</taxon>
        <taxon>metagenomes</taxon>
        <taxon>ecological metagenomes</taxon>
    </lineage>
</organism>
<dbReference type="AlphaFoldDB" id="A0A3B0YS00"/>
<dbReference type="PANTHER" id="PTHR12151:SF25">
    <property type="entry name" value="LINALOOL DEHYDRATASE_ISOMERASE DOMAIN-CONTAINING PROTEIN"/>
    <property type="match status" value="1"/>
</dbReference>